<gene>
    <name evidence="2" type="ORF">DBV05_g9631</name>
</gene>
<comment type="caution">
    <text evidence="2">The sequence shown here is derived from an EMBL/GenBank/DDBJ whole genome shotgun (WGS) entry which is preliminary data.</text>
</comment>
<accession>A0A5N5D2F4</accession>
<organism evidence="2 3">
    <name type="scientific">Lasiodiplodia theobromae</name>
    <dbReference type="NCBI Taxonomy" id="45133"/>
    <lineage>
        <taxon>Eukaryota</taxon>
        <taxon>Fungi</taxon>
        <taxon>Dikarya</taxon>
        <taxon>Ascomycota</taxon>
        <taxon>Pezizomycotina</taxon>
        <taxon>Dothideomycetes</taxon>
        <taxon>Dothideomycetes incertae sedis</taxon>
        <taxon>Botryosphaeriales</taxon>
        <taxon>Botryosphaeriaceae</taxon>
        <taxon>Lasiodiplodia</taxon>
    </lineage>
</organism>
<dbReference type="InterPro" id="IPR011600">
    <property type="entry name" value="Pept_C14_caspase"/>
</dbReference>
<dbReference type="Pfam" id="PF00656">
    <property type="entry name" value="Peptidase_C14"/>
    <property type="match status" value="1"/>
</dbReference>
<evidence type="ECO:0000313" key="2">
    <source>
        <dbReference type="EMBL" id="KAB2571731.1"/>
    </source>
</evidence>
<proteinExistence type="predicted"/>
<dbReference type="AlphaFoldDB" id="A0A5N5D2F4"/>
<evidence type="ECO:0000259" key="1">
    <source>
        <dbReference type="Pfam" id="PF00656"/>
    </source>
</evidence>
<dbReference type="EMBL" id="VCHE01000094">
    <property type="protein sequence ID" value="KAB2571731.1"/>
    <property type="molecule type" value="Genomic_DNA"/>
</dbReference>
<protein>
    <recommendedName>
        <fullName evidence="1">Peptidase C14 caspase domain-containing protein</fullName>
    </recommendedName>
</protein>
<dbReference type="Proteomes" id="UP000325902">
    <property type="component" value="Unassembled WGS sequence"/>
</dbReference>
<reference evidence="2 3" key="1">
    <citation type="journal article" date="2019" name="Sci. Rep.">
        <title>A multi-omics analysis of the grapevine pathogen Lasiodiplodia theobromae reveals that temperature affects the expression of virulence- and pathogenicity-related genes.</title>
        <authorList>
            <person name="Felix C."/>
            <person name="Meneses R."/>
            <person name="Goncalves M.F.M."/>
            <person name="Tilleman L."/>
            <person name="Duarte A.S."/>
            <person name="Jorrin-Novo J.V."/>
            <person name="Van de Peer Y."/>
            <person name="Deforce D."/>
            <person name="Van Nieuwerburgh F."/>
            <person name="Esteves A.C."/>
            <person name="Alves A."/>
        </authorList>
    </citation>
    <scope>NUCLEOTIDE SEQUENCE [LARGE SCALE GENOMIC DNA]</scope>
    <source>
        <strain evidence="2 3">LA-SOL3</strain>
    </source>
</reference>
<evidence type="ECO:0000313" key="3">
    <source>
        <dbReference type="Proteomes" id="UP000325902"/>
    </source>
</evidence>
<dbReference type="GO" id="GO:0004197">
    <property type="term" value="F:cysteine-type endopeptidase activity"/>
    <property type="evidence" value="ECO:0007669"/>
    <property type="project" value="InterPro"/>
</dbReference>
<dbReference type="GO" id="GO:0006508">
    <property type="term" value="P:proteolysis"/>
    <property type="evidence" value="ECO:0007669"/>
    <property type="project" value="InterPro"/>
</dbReference>
<name>A0A5N5D2F4_9PEZI</name>
<dbReference type="OrthoDB" id="4760831at2759"/>
<sequence>MSPTMALSRTNTDLFTHDLLKLAPKAESIHDKHDEAKIAFNKFVDARYKDGSSGYSEVGVLLVRWSDDDLGVADEVNLLNEVFGEQFRFDTEVYEIPRENSASELQAKMQLWANQYEGADKLSIIYYAGHGSQVNGNSGQLELHGTRETLKEKAETFFKSSFRPLDMTDTDTLLILDCCHAALSFSQKQIGRRKFELLCSVAPSETAYGPKNAASFTKTLYMALMDLLAERPLQGFSTSELYMKLYHKSLITKKPFLFDQSSKNFGWIYLRPFYYGPEPKQENIAVELRLEMSRMPEEPEMKELAAHMQYLPLVKKLKFQHLHAPDHILDEFFNDLIRRQRIRPFIRKLRQRVAMKRNEKSNVPPTKENKKVAVSDVQDIYDWGAETEMSHPNRPVRRASMPLYKKSLSRQTTAVDSNANDDNCIEEERASLKTGNTLSLAMLFTLLGSSLSRVRCKYAELSPIKFLLELSVTVLIFFLEMMLRWCNGLHEWTRQPRKL</sequence>
<feature type="domain" description="Peptidase C14 caspase" evidence="1">
    <location>
        <begin position="75"/>
        <end position="223"/>
    </location>
</feature>
<keyword evidence="3" id="KW-1185">Reference proteome</keyword>
<dbReference type="Gene3D" id="3.40.50.1460">
    <property type="match status" value="1"/>
</dbReference>